<protein>
    <submittedName>
        <fullName evidence="1">Uncharacterized protein</fullName>
    </submittedName>
</protein>
<gene>
    <name evidence="1" type="ORF">ORAREDHAP_LOCUS49584</name>
</gene>
<evidence type="ECO:0000313" key="2">
    <source>
        <dbReference type="Proteomes" id="UP000507245"/>
    </source>
</evidence>
<organism evidence="1 2">
    <name type="scientific">Prunus armeniaca</name>
    <name type="common">Apricot</name>
    <name type="synonym">Armeniaca vulgaris</name>
    <dbReference type="NCBI Taxonomy" id="36596"/>
    <lineage>
        <taxon>Eukaryota</taxon>
        <taxon>Viridiplantae</taxon>
        <taxon>Streptophyta</taxon>
        <taxon>Embryophyta</taxon>
        <taxon>Tracheophyta</taxon>
        <taxon>Spermatophyta</taxon>
        <taxon>Magnoliopsida</taxon>
        <taxon>eudicotyledons</taxon>
        <taxon>Gunneridae</taxon>
        <taxon>Pentapetalae</taxon>
        <taxon>rosids</taxon>
        <taxon>fabids</taxon>
        <taxon>Rosales</taxon>
        <taxon>Rosaceae</taxon>
        <taxon>Amygdaloideae</taxon>
        <taxon>Amygdaleae</taxon>
        <taxon>Prunus</taxon>
    </lineage>
</organism>
<dbReference type="AlphaFoldDB" id="A0A6J5Y5H7"/>
<dbReference type="EMBL" id="CAEKKB010000008">
    <property type="protein sequence ID" value="CAB4320661.1"/>
    <property type="molecule type" value="Genomic_DNA"/>
</dbReference>
<proteinExistence type="predicted"/>
<name>A0A6J5Y5H7_PRUAR</name>
<dbReference type="Proteomes" id="UP000507245">
    <property type="component" value="Unassembled WGS sequence"/>
</dbReference>
<sequence length="77" mass="8717">MGQPHTLLSKVENCWRFEKARLHGVSHLLISAPFSVSPKAVSRKPTRAPYLKFAYQCCISERAGSSSLQEYQNYNTT</sequence>
<keyword evidence="2" id="KW-1185">Reference proteome</keyword>
<reference evidence="2" key="1">
    <citation type="journal article" date="2020" name="Genome Biol.">
        <title>Gamete binning: chromosome-level and haplotype-resolved genome assembly enabled by high-throughput single-cell sequencing of gamete genomes.</title>
        <authorList>
            <person name="Campoy J.A."/>
            <person name="Sun H."/>
            <person name="Goel M."/>
            <person name="Jiao W.-B."/>
            <person name="Folz-Donahue K."/>
            <person name="Wang N."/>
            <person name="Rubio M."/>
            <person name="Liu C."/>
            <person name="Kukat C."/>
            <person name="Ruiz D."/>
            <person name="Huettel B."/>
            <person name="Schneeberger K."/>
        </authorList>
    </citation>
    <scope>NUCLEOTIDE SEQUENCE [LARGE SCALE GENOMIC DNA]</scope>
    <source>
        <strain evidence="2">cv. Rojo Pasion</strain>
    </source>
</reference>
<evidence type="ECO:0000313" key="1">
    <source>
        <dbReference type="EMBL" id="CAB4320661.1"/>
    </source>
</evidence>
<accession>A0A6J5Y5H7</accession>